<evidence type="ECO:0000313" key="12">
    <source>
        <dbReference type="Proteomes" id="UP000009222"/>
    </source>
</evidence>
<keyword evidence="11" id="KW-0282">Flagellum</keyword>
<name>F5YEV0_LEAAZ</name>
<comment type="function">
    <text evidence="1 10">Role in flagellar biosynthesis.</text>
</comment>
<feature type="transmembrane region" description="Helical" evidence="10">
    <location>
        <begin position="42"/>
        <end position="61"/>
    </location>
</feature>
<feature type="transmembrane region" description="Helical" evidence="10">
    <location>
        <begin position="216"/>
        <end position="238"/>
    </location>
</feature>
<evidence type="ECO:0000256" key="9">
    <source>
        <dbReference type="NCBIfam" id="TIGR01400"/>
    </source>
</evidence>
<dbReference type="AlphaFoldDB" id="F5YEV0"/>
<evidence type="ECO:0000256" key="10">
    <source>
        <dbReference type="RuleBase" id="RU362071"/>
    </source>
</evidence>
<evidence type="ECO:0000256" key="8">
    <source>
        <dbReference type="ARBA" id="ARBA00023143"/>
    </source>
</evidence>
<dbReference type="GO" id="GO:0009425">
    <property type="term" value="C:bacterial-type flagellum basal body"/>
    <property type="evidence" value="ECO:0007669"/>
    <property type="project" value="UniProtKB-SubCell"/>
</dbReference>
<dbReference type="RefSeq" id="WP_015711749.1">
    <property type="nucleotide sequence ID" value="NC_015577.1"/>
</dbReference>
<evidence type="ECO:0000313" key="11">
    <source>
        <dbReference type="EMBL" id="AEF81685.1"/>
    </source>
</evidence>
<dbReference type="NCBIfam" id="TIGR01400">
    <property type="entry name" value="fliR"/>
    <property type="match status" value="1"/>
</dbReference>
<keyword evidence="6 10" id="KW-1133">Transmembrane helix</keyword>
<keyword evidence="12" id="KW-1185">Reference proteome</keyword>
<reference evidence="11 12" key="2">
    <citation type="journal article" date="2011" name="ISME J.">
        <title>RNA-seq reveals cooperative metabolic interactions between two termite-gut spirochete species in co-culture.</title>
        <authorList>
            <person name="Rosenthal A.Z."/>
            <person name="Matson E.G."/>
            <person name="Eldar A."/>
            <person name="Leadbetter J.R."/>
        </authorList>
    </citation>
    <scope>NUCLEOTIDE SEQUENCE [LARGE SCALE GENOMIC DNA]</scope>
    <source>
        <strain evidence="12">ATCC BAA-888 / DSM 13862 / ZAS-9</strain>
    </source>
</reference>
<evidence type="ECO:0000256" key="4">
    <source>
        <dbReference type="ARBA" id="ARBA00022475"/>
    </source>
</evidence>
<dbReference type="InParanoid" id="F5YEV0"/>
<sequence>MIEDRILSEILAAAPAFLLIAVRALAMIETAPLLSSDSIPQIAKVSLAGFAAYAAFPSALVREWVLAPFGLSFIFLVFGEALIGIIIGFYLTIIFAAFSTAGQFFSLQMGFGASETFDPLSQIENPLMGQYLNLVAMLVFVTLNGFRELFLGGFWRSLQTINAMSLVTGRENIVVMLLAGLSRLFLDAMVISMPILGTLFLTSLATGLISKAAPQINILSEGFPISITVAFLLIYATLPFMTEAFGRVIDAGFANIETLYIRIGTRIGGTS</sequence>
<evidence type="ECO:0000256" key="2">
    <source>
        <dbReference type="ARBA" id="ARBA00009772"/>
    </source>
</evidence>
<dbReference type="PRINTS" id="PR00953">
    <property type="entry name" value="TYPE3IMRPROT"/>
</dbReference>
<organism evidence="11 12">
    <name type="scientific">Leadbettera azotonutricia (strain ATCC BAA-888 / DSM 13862 / ZAS-9)</name>
    <name type="common">Treponema azotonutricium</name>
    <dbReference type="NCBI Taxonomy" id="545695"/>
    <lineage>
        <taxon>Bacteria</taxon>
        <taxon>Pseudomonadati</taxon>
        <taxon>Spirochaetota</taxon>
        <taxon>Spirochaetia</taxon>
        <taxon>Spirochaetales</taxon>
        <taxon>Breznakiellaceae</taxon>
        <taxon>Leadbettera</taxon>
    </lineage>
</organism>
<keyword evidence="5 10" id="KW-0812">Transmembrane</keyword>
<feature type="transmembrane region" description="Helical" evidence="10">
    <location>
        <begin position="73"/>
        <end position="98"/>
    </location>
</feature>
<evidence type="ECO:0000256" key="6">
    <source>
        <dbReference type="ARBA" id="ARBA00022989"/>
    </source>
</evidence>
<keyword evidence="11" id="KW-0966">Cell projection</keyword>
<dbReference type="eggNOG" id="COG1684">
    <property type="taxonomic scope" value="Bacteria"/>
</dbReference>
<dbReference type="GO" id="GO:0006605">
    <property type="term" value="P:protein targeting"/>
    <property type="evidence" value="ECO:0007669"/>
    <property type="project" value="UniProtKB-UniRule"/>
</dbReference>
<dbReference type="Proteomes" id="UP000009222">
    <property type="component" value="Chromosome"/>
</dbReference>
<comment type="subcellular location">
    <subcellularLocation>
        <location evidence="10">Cell membrane</location>
        <topology evidence="10">Multi-pass membrane protein</topology>
    </subcellularLocation>
    <subcellularLocation>
        <location evidence="10">Bacterial flagellum basal body</location>
    </subcellularLocation>
</comment>
<dbReference type="InterPro" id="IPR002010">
    <property type="entry name" value="T3SS_IM_R"/>
</dbReference>
<dbReference type="GO" id="GO:0044780">
    <property type="term" value="P:bacterial-type flagellum assembly"/>
    <property type="evidence" value="ECO:0007669"/>
    <property type="project" value="UniProtKB-UniRule"/>
</dbReference>
<keyword evidence="11" id="KW-0969">Cilium</keyword>
<reference evidence="12" key="1">
    <citation type="submission" date="2009-12" db="EMBL/GenBank/DDBJ databases">
        <title>Complete sequence of Treponema azotonutricium strain ZAS-9.</title>
        <authorList>
            <person name="Tetu S.G."/>
            <person name="Matson E."/>
            <person name="Ren Q."/>
            <person name="Seshadri R."/>
            <person name="Elbourne L."/>
            <person name="Hassan K.A."/>
            <person name="Durkin A."/>
            <person name="Radune D."/>
            <person name="Mohamoud Y."/>
            <person name="Shay R."/>
            <person name="Jin S."/>
            <person name="Zhang X."/>
            <person name="Lucey K."/>
            <person name="Ballor N.R."/>
            <person name="Ottesen E."/>
            <person name="Rosenthal R."/>
            <person name="Allen A."/>
            <person name="Leadbetter J.R."/>
            <person name="Paulsen I.T."/>
        </authorList>
    </citation>
    <scope>NUCLEOTIDE SEQUENCE [LARGE SCALE GENOMIC DNA]</scope>
    <source>
        <strain evidence="12">ATCC BAA-888 / DSM 13862 / ZAS-9</strain>
    </source>
</reference>
<accession>F5YEV0</accession>
<dbReference type="GO" id="GO:0005886">
    <property type="term" value="C:plasma membrane"/>
    <property type="evidence" value="ECO:0007669"/>
    <property type="project" value="UniProtKB-SubCell"/>
</dbReference>
<dbReference type="KEGG" id="taz:TREAZ_0176"/>
<gene>
    <name evidence="11" type="primary">fliR</name>
    <name evidence="11" type="ordered locus">TREAZ_0176</name>
</gene>
<evidence type="ECO:0000256" key="7">
    <source>
        <dbReference type="ARBA" id="ARBA00023136"/>
    </source>
</evidence>
<keyword evidence="7 10" id="KW-0472">Membrane</keyword>
<protein>
    <recommendedName>
        <fullName evidence="3 9">Flagellar biosynthetic protein FliR</fullName>
    </recommendedName>
</protein>
<dbReference type="InterPro" id="IPR006303">
    <property type="entry name" value="FliR"/>
</dbReference>
<comment type="similarity">
    <text evidence="2 10">Belongs to the FliR/MopE/SpaR family.</text>
</comment>
<feature type="transmembrane region" description="Helical" evidence="10">
    <location>
        <begin position="173"/>
        <end position="196"/>
    </location>
</feature>
<dbReference type="Pfam" id="PF01311">
    <property type="entry name" value="Bac_export_1"/>
    <property type="match status" value="1"/>
</dbReference>
<dbReference type="FunCoup" id="F5YEV0">
    <property type="interactions" value="98"/>
</dbReference>
<feature type="transmembrane region" description="Helical" evidence="10">
    <location>
        <begin position="131"/>
        <end position="152"/>
    </location>
</feature>
<proteinExistence type="inferred from homology"/>
<keyword evidence="8 10" id="KW-0975">Bacterial flagellum</keyword>
<evidence type="ECO:0000256" key="3">
    <source>
        <dbReference type="ARBA" id="ARBA00021717"/>
    </source>
</evidence>
<keyword evidence="4 10" id="KW-1003">Cell membrane</keyword>
<dbReference type="STRING" id="545695.TREAZ_0176"/>
<dbReference type="OrthoDB" id="363096at2"/>
<dbReference type="PANTHER" id="PTHR30065:SF1">
    <property type="entry name" value="SURFACE PRESENTATION OF ANTIGENS PROTEIN SPAR"/>
    <property type="match status" value="1"/>
</dbReference>
<dbReference type="HOGENOM" id="CLU_063626_2_0_12"/>
<dbReference type="PANTHER" id="PTHR30065">
    <property type="entry name" value="FLAGELLAR BIOSYNTHETIC PROTEIN FLIR"/>
    <property type="match status" value="1"/>
</dbReference>
<evidence type="ECO:0000256" key="5">
    <source>
        <dbReference type="ARBA" id="ARBA00022692"/>
    </source>
</evidence>
<evidence type="ECO:0000256" key="1">
    <source>
        <dbReference type="ARBA" id="ARBA00002578"/>
    </source>
</evidence>
<dbReference type="EMBL" id="CP001841">
    <property type="protein sequence ID" value="AEF81685.1"/>
    <property type="molecule type" value="Genomic_DNA"/>
</dbReference>